<comment type="caution">
    <text evidence="2">The sequence shown here is derived from an EMBL/GenBank/DDBJ whole genome shotgun (WGS) entry which is preliminary data.</text>
</comment>
<evidence type="ECO:0000313" key="3">
    <source>
        <dbReference type="Proteomes" id="UP000589626"/>
    </source>
</evidence>
<dbReference type="AlphaFoldDB" id="A0A7W4VS34"/>
<organism evidence="2 3">
    <name type="scientific">Nocardioides soli</name>
    <dbReference type="NCBI Taxonomy" id="1036020"/>
    <lineage>
        <taxon>Bacteria</taxon>
        <taxon>Bacillati</taxon>
        <taxon>Actinomycetota</taxon>
        <taxon>Actinomycetes</taxon>
        <taxon>Propionibacteriales</taxon>
        <taxon>Nocardioidaceae</taxon>
        <taxon>Nocardioides</taxon>
    </lineage>
</organism>
<evidence type="ECO:0000256" key="1">
    <source>
        <dbReference type="SAM" id="Phobius"/>
    </source>
</evidence>
<feature type="transmembrane region" description="Helical" evidence="1">
    <location>
        <begin position="12"/>
        <end position="33"/>
    </location>
</feature>
<gene>
    <name evidence="2" type="ORF">FHU40_000578</name>
</gene>
<evidence type="ECO:0008006" key="4">
    <source>
        <dbReference type="Google" id="ProtNLM"/>
    </source>
</evidence>
<keyword evidence="1" id="KW-0472">Membrane</keyword>
<feature type="transmembrane region" description="Helical" evidence="1">
    <location>
        <begin position="45"/>
        <end position="67"/>
    </location>
</feature>
<sequence length="130" mass="13230">MSLRPAAHVPAPLIVAASLVAVEGLLLLGYAVLEVANLNADRAEVAVTTAVFFLLYGGGLLGCAWALSRLSSWARSPAVLAQLIQLGVAWSFWGGDTTVVALAVAAVALIVLGGIFHPASVAALAPAEEE</sequence>
<protein>
    <recommendedName>
        <fullName evidence="4">Integral membrane protein</fullName>
    </recommendedName>
</protein>
<keyword evidence="3" id="KW-1185">Reference proteome</keyword>
<feature type="transmembrane region" description="Helical" evidence="1">
    <location>
        <begin position="74"/>
        <end position="93"/>
    </location>
</feature>
<dbReference type="EMBL" id="JACHWR010000001">
    <property type="protein sequence ID" value="MBB3040777.1"/>
    <property type="molecule type" value="Genomic_DNA"/>
</dbReference>
<proteinExistence type="predicted"/>
<evidence type="ECO:0000313" key="2">
    <source>
        <dbReference type="EMBL" id="MBB3040777.1"/>
    </source>
</evidence>
<accession>A0A7W4VS34</accession>
<feature type="transmembrane region" description="Helical" evidence="1">
    <location>
        <begin position="99"/>
        <end position="125"/>
    </location>
</feature>
<name>A0A7W4VS34_9ACTN</name>
<reference evidence="2 3" key="1">
    <citation type="submission" date="2020-08" db="EMBL/GenBank/DDBJ databases">
        <title>Sequencing the genomes of 1000 actinobacteria strains.</title>
        <authorList>
            <person name="Klenk H.-P."/>
        </authorList>
    </citation>
    <scope>NUCLEOTIDE SEQUENCE [LARGE SCALE GENOMIC DNA]</scope>
    <source>
        <strain evidence="2 3">DSM 105498</strain>
    </source>
</reference>
<dbReference type="RefSeq" id="WP_183590767.1">
    <property type="nucleotide sequence ID" value="NZ_JACHWR010000001.1"/>
</dbReference>
<dbReference type="Proteomes" id="UP000589626">
    <property type="component" value="Unassembled WGS sequence"/>
</dbReference>
<keyword evidence="1" id="KW-1133">Transmembrane helix</keyword>
<keyword evidence="1" id="KW-0812">Transmembrane</keyword>